<dbReference type="Gene3D" id="2.60.120.260">
    <property type="entry name" value="Galactose-binding domain-like"/>
    <property type="match status" value="1"/>
</dbReference>
<evidence type="ECO:0000259" key="2">
    <source>
        <dbReference type="Pfam" id="PF00775"/>
    </source>
</evidence>
<dbReference type="SMART" id="SM01411">
    <property type="entry name" value="Ephrin_rec_like"/>
    <property type="match status" value="5"/>
</dbReference>
<evidence type="ECO:0000256" key="1">
    <source>
        <dbReference type="SAM" id="MobiDB-lite"/>
    </source>
</evidence>
<comment type="caution">
    <text evidence="3">The sequence shown here is derived from an EMBL/GenBank/DDBJ whole genome shotgun (WGS) entry which is preliminary data.</text>
</comment>
<dbReference type="EMBL" id="JAFCMP010000536">
    <property type="protein sequence ID" value="KAG5176571.1"/>
    <property type="molecule type" value="Genomic_DNA"/>
</dbReference>
<feature type="domain" description="Intradiol ring-cleavage dioxygenases" evidence="2">
    <location>
        <begin position="181"/>
        <end position="331"/>
    </location>
</feature>
<dbReference type="OrthoDB" id="185085at2759"/>
<keyword evidence="4" id="KW-1185">Reference proteome</keyword>
<dbReference type="InterPro" id="IPR009030">
    <property type="entry name" value="Growth_fac_rcpt_cys_sf"/>
</dbReference>
<dbReference type="PANTHER" id="PTHR47236">
    <property type="entry name" value="GENE, 32742-RELATED-RELATED"/>
    <property type="match status" value="1"/>
</dbReference>
<evidence type="ECO:0000313" key="4">
    <source>
        <dbReference type="Proteomes" id="UP000664859"/>
    </source>
</evidence>
<feature type="region of interest" description="Disordered" evidence="1">
    <location>
        <begin position="1124"/>
        <end position="1145"/>
    </location>
</feature>
<sequence length="1300" mass="132700">MQQANFNQRNHSRHFCFDRAAHLALQALFWCCSPSPTAKAEASTGPETYAQWLAHHQTWLPSAHQSFWADVPHRACGLGSDSEIAEIIHPVCDPENAALAQCPDFQCTSVQQAGASRGCSVAPTPQDTVDDFYYLPDTETSASGVARVCPATVPATHINPITHLTYRILPLRVTGAIRGLTVTGDCVPLSDAIVEVWQADQWGWYSGSSSVPTPLASAWLAPGASPPSGFPSAPPRSGCRARMITDAGGAYAFDTVTPGAYGPPQHINVRVSAPGYAALSTRIYFGGDPLLRSAVGRADARVLRDPRVVATARSGVGGAAALTAAFDVTLAPSGMAGFPYDLSGQWAVLGGERDSGFVSVASDGNALTATQLPAPRSWPAPLSAAIADGVLREVRFSDGSFASGSYATDDSYGPVTATLAVATDARGHADVAALEWSNGARWQRSAPLEVSYRYFKFEVEGTTRVRPGGAALSISELELLQEAPEGDGSPFVVMTAAAMGDRYSREQSVVCSSQADIGAPCWAALDRDPATAWRSATPAAAAAGPYRLAAPETLTIDLGDTARALPIGLRLLCSPTLSTAASELRACPRTWTLYASLDARQWTALGSRAALSAEADYPLARGGWGEFKFEVGSGSGAAERAGRRAGQRCGSCERAPAFACALGRRDASCASGWCGGGGACAAAVPAGGGGGGGAETADAAAVTKWPGDFAHGAGGQAVAAASPAPTYPAATQVTPTLCPAGHYCPEDVLVAPEMARRTSPVPCPAGSYNASRGMRAAAACLACPPGHYCAAAAVTPAPCGSPSVYCPKGSAMPVPATPGHYTVNSGSGAADAHMATVRDAQLVAPTGYYAVQGVLAACAKGTYGDVAGLSAPSTHSGFRCSGECAPGFYCEAGSTSSRQRPCAAGTFSGRSAGAQSECTTCPLGHYCPLTAAAPIPCPAGFPGTGPGLTSPQCSASGASACVAGYFCPRGSHSAKQEECGGDGVYCPAGSAAPLPVGAGWHSTGGTANTRTGREICPVGHYCTGNGSARTCPAGVYGADTGLTTAACSGACPPGLFCSFGAVQGVPCPAGRYGSPVGGMAGETCAGACAPGHFCPAGSTSATAEPCGSDAVFCPAARRLAPGSAHGATTARRAAPPLSNSSVPQCGADSVEAARRLHVNPVQNAGGMPWELCDVNRCHDAAARRDGPCVTVLKCVSRFELLQDEGAYAERCCPWGKRARVALPRKQAALHRLLGAALRHGSTVKPLAAPRNPVAVALRSRCTTPRRQQLESSIIQHCCGMLIATPAESRQLAARTVRLAS</sequence>
<dbReference type="InterPro" id="IPR000627">
    <property type="entry name" value="Intradiol_dOase_C"/>
</dbReference>
<dbReference type="InterPro" id="IPR015889">
    <property type="entry name" value="Intradiol_dOase_core"/>
</dbReference>
<name>A0A835YKX8_9STRA</name>
<gene>
    <name evidence="3" type="ORF">JKP88DRAFT_242363</name>
</gene>
<dbReference type="SUPFAM" id="SSF49482">
    <property type="entry name" value="Aromatic compound dioxygenase"/>
    <property type="match status" value="1"/>
</dbReference>
<dbReference type="Pfam" id="PF00775">
    <property type="entry name" value="Dioxygenase_C"/>
    <property type="match status" value="1"/>
</dbReference>
<dbReference type="SUPFAM" id="SSF49785">
    <property type="entry name" value="Galactose-binding domain-like"/>
    <property type="match status" value="1"/>
</dbReference>
<dbReference type="Gene3D" id="2.60.130.10">
    <property type="entry name" value="Aromatic compound dioxygenase"/>
    <property type="match status" value="1"/>
</dbReference>
<organism evidence="3 4">
    <name type="scientific">Tribonema minus</name>
    <dbReference type="NCBI Taxonomy" id="303371"/>
    <lineage>
        <taxon>Eukaryota</taxon>
        <taxon>Sar</taxon>
        <taxon>Stramenopiles</taxon>
        <taxon>Ochrophyta</taxon>
        <taxon>PX clade</taxon>
        <taxon>Xanthophyceae</taxon>
        <taxon>Tribonematales</taxon>
        <taxon>Tribonemataceae</taxon>
        <taxon>Tribonema</taxon>
    </lineage>
</organism>
<dbReference type="PANTHER" id="PTHR47236:SF4">
    <property type="entry name" value="GENE 9195-RELATED"/>
    <property type="match status" value="1"/>
</dbReference>
<proteinExistence type="predicted"/>
<dbReference type="CDD" id="cd00421">
    <property type="entry name" value="intradiol_dioxygenase"/>
    <property type="match status" value="1"/>
</dbReference>
<dbReference type="SUPFAM" id="SSF57184">
    <property type="entry name" value="Growth factor receptor domain"/>
    <property type="match status" value="1"/>
</dbReference>
<dbReference type="GO" id="GO:0005506">
    <property type="term" value="F:iron ion binding"/>
    <property type="evidence" value="ECO:0007669"/>
    <property type="project" value="InterPro"/>
</dbReference>
<reference evidence="3" key="1">
    <citation type="submission" date="2021-02" db="EMBL/GenBank/DDBJ databases">
        <title>First Annotated Genome of the Yellow-green Alga Tribonema minus.</title>
        <authorList>
            <person name="Mahan K.M."/>
        </authorList>
    </citation>
    <scope>NUCLEOTIDE SEQUENCE</scope>
    <source>
        <strain evidence="3">UTEX B ZZ1240</strain>
    </source>
</reference>
<protein>
    <recommendedName>
        <fullName evidence="2">Intradiol ring-cleavage dioxygenases domain-containing protein</fullName>
    </recommendedName>
</protein>
<dbReference type="GO" id="GO:0016702">
    <property type="term" value="F:oxidoreductase activity, acting on single donors with incorporation of molecular oxygen, incorporation of two atoms of oxygen"/>
    <property type="evidence" value="ECO:0007669"/>
    <property type="project" value="InterPro"/>
</dbReference>
<evidence type="ECO:0000313" key="3">
    <source>
        <dbReference type="EMBL" id="KAG5176571.1"/>
    </source>
</evidence>
<dbReference type="Proteomes" id="UP000664859">
    <property type="component" value="Unassembled WGS sequence"/>
</dbReference>
<accession>A0A835YKX8</accession>
<dbReference type="InterPro" id="IPR008979">
    <property type="entry name" value="Galactose-bd-like_sf"/>
</dbReference>